<reference evidence="2" key="1">
    <citation type="submission" date="2021-05" db="EMBL/GenBank/DDBJ databases">
        <authorList>
            <person name="Arsene-Ploetze F."/>
        </authorList>
    </citation>
    <scope>NUCLEOTIDE SEQUENCE</scope>
    <source>
        <strain evidence="2">DSM 42138</strain>
    </source>
</reference>
<name>A0A9W4DK23_9ACTN</name>
<gene>
    <name evidence="2" type="ORF">SCOCK_100210</name>
</gene>
<dbReference type="AlphaFoldDB" id="A0A9W4DK23"/>
<dbReference type="Proteomes" id="UP001152519">
    <property type="component" value="Unassembled WGS sequence"/>
</dbReference>
<accession>A0A9W4DK23</accession>
<proteinExistence type="predicted"/>
<dbReference type="EMBL" id="CAJSLV010000002">
    <property type="protein sequence ID" value="CAG6391143.1"/>
    <property type="molecule type" value="Genomic_DNA"/>
</dbReference>
<comment type="caution">
    <text evidence="2">The sequence shown here is derived from an EMBL/GenBank/DDBJ whole genome shotgun (WGS) entry which is preliminary data.</text>
</comment>
<evidence type="ECO:0000313" key="3">
    <source>
        <dbReference type="Proteomes" id="UP001152519"/>
    </source>
</evidence>
<evidence type="ECO:0000313" key="2">
    <source>
        <dbReference type="EMBL" id="CAG6391143.1"/>
    </source>
</evidence>
<keyword evidence="3" id="KW-1185">Reference proteome</keyword>
<organism evidence="2 3">
    <name type="scientific">Actinacidiphila cocklensis</name>
    <dbReference type="NCBI Taxonomy" id="887465"/>
    <lineage>
        <taxon>Bacteria</taxon>
        <taxon>Bacillati</taxon>
        <taxon>Actinomycetota</taxon>
        <taxon>Actinomycetes</taxon>
        <taxon>Kitasatosporales</taxon>
        <taxon>Streptomycetaceae</taxon>
        <taxon>Actinacidiphila</taxon>
    </lineage>
</organism>
<sequence>MPSQGRDLHKHAAADEVLQEVAAGPRHPVALVSAPLERPGWSRYPGHRRSDRRSLRA</sequence>
<feature type="region of interest" description="Disordered" evidence="1">
    <location>
        <begin position="22"/>
        <end position="57"/>
    </location>
</feature>
<protein>
    <submittedName>
        <fullName evidence="2">Uncharacterized protein</fullName>
    </submittedName>
</protein>
<evidence type="ECO:0000256" key="1">
    <source>
        <dbReference type="SAM" id="MobiDB-lite"/>
    </source>
</evidence>